<organism evidence="1 2">
    <name type="scientific">Enemella dayhoffiae</name>
    <dbReference type="NCBI Taxonomy" id="2016507"/>
    <lineage>
        <taxon>Bacteria</taxon>
        <taxon>Bacillati</taxon>
        <taxon>Actinomycetota</taxon>
        <taxon>Actinomycetes</taxon>
        <taxon>Propionibacteriales</taxon>
        <taxon>Propionibacteriaceae</taxon>
        <taxon>Enemella</taxon>
    </lineage>
</organism>
<comment type="caution">
    <text evidence="1">The sequence shown here is derived from an EMBL/GenBank/DDBJ whole genome shotgun (WGS) entry which is preliminary data.</text>
</comment>
<dbReference type="Proteomes" id="UP000216311">
    <property type="component" value="Unassembled WGS sequence"/>
</dbReference>
<dbReference type="OrthoDB" id="3598762at2"/>
<gene>
    <name evidence="1" type="ORF">CGZ93_17775</name>
</gene>
<dbReference type="AlphaFoldDB" id="A0A255GLB7"/>
<evidence type="ECO:0008006" key="3">
    <source>
        <dbReference type="Google" id="ProtNLM"/>
    </source>
</evidence>
<keyword evidence="2" id="KW-1185">Reference proteome</keyword>
<name>A0A255GLB7_9ACTN</name>
<evidence type="ECO:0000313" key="2">
    <source>
        <dbReference type="Proteomes" id="UP000216311"/>
    </source>
</evidence>
<sequence>MSNNTDTIYTQTPVDAEPQTAMVLTQTAQQAVLPRRLEDGGLYAVLRGDRIELIETPGYADRHADERADAPRMVHRQVTVTTAQSLLDHLARNTDDNPEKVGEEYLFNDGSLEVWANLDRRTITAHLDGVSGWRKHSATLTLKHSREWSEWSEVDGQLLPQVRFAQFIEDHLSTIGQPDGAELLDVCQTLQANTKVAFKSQQILANGQRQFQYEETVEAKAGQKGALKIPGELTLVLRPFQGSEPVAVTARFRYHLEEGLLRLGVRLTEPEKAVEDAFDGIVETVAAGVPVPVLYGEG</sequence>
<evidence type="ECO:0000313" key="1">
    <source>
        <dbReference type="EMBL" id="OYO16610.1"/>
    </source>
</evidence>
<protein>
    <recommendedName>
        <fullName evidence="3">DUF2303 family protein</fullName>
    </recommendedName>
</protein>
<proteinExistence type="predicted"/>
<dbReference type="EMBL" id="NMVQ01000047">
    <property type="protein sequence ID" value="OYO16610.1"/>
    <property type="molecule type" value="Genomic_DNA"/>
</dbReference>
<dbReference type="InterPro" id="IPR019276">
    <property type="entry name" value="DUF2303"/>
</dbReference>
<accession>A0A255GLB7</accession>
<dbReference type="RefSeq" id="WP_094365497.1">
    <property type="nucleotide sequence ID" value="NZ_NMVQ01000047.1"/>
</dbReference>
<dbReference type="Pfam" id="PF10065">
    <property type="entry name" value="DUF2303"/>
    <property type="match status" value="1"/>
</dbReference>
<reference evidence="1 2" key="1">
    <citation type="submission" date="2017-07" db="EMBL/GenBank/DDBJ databases">
        <title>Draft whole genome sequences of clinical Proprionibacteriaceae strains.</title>
        <authorList>
            <person name="Bernier A.-M."/>
            <person name="Bernard K."/>
            <person name="Domingo M.-C."/>
        </authorList>
    </citation>
    <scope>NUCLEOTIDE SEQUENCE [LARGE SCALE GENOMIC DNA]</scope>
    <source>
        <strain evidence="1 2">NML 130396</strain>
    </source>
</reference>